<dbReference type="PROSITE" id="PS51257">
    <property type="entry name" value="PROKAR_LIPOPROTEIN"/>
    <property type="match status" value="1"/>
</dbReference>
<comment type="caution">
    <text evidence="8">The sequence shown here is derived from an EMBL/GenBank/DDBJ whole genome shotgun (WGS) entry which is preliminary data.</text>
</comment>
<evidence type="ECO:0000259" key="7">
    <source>
        <dbReference type="Pfam" id="PF00884"/>
    </source>
</evidence>
<dbReference type="Pfam" id="PF14707">
    <property type="entry name" value="Sulfatase_C"/>
    <property type="match status" value="1"/>
</dbReference>
<dbReference type="GO" id="GO:0046872">
    <property type="term" value="F:metal ion binding"/>
    <property type="evidence" value="ECO:0007669"/>
    <property type="project" value="UniProtKB-KW"/>
</dbReference>
<dbReference type="GO" id="GO:0004065">
    <property type="term" value="F:arylsulfatase activity"/>
    <property type="evidence" value="ECO:0007669"/>
    <property type="project" value="TreeGrafter"/>
</dbReference>
<keyword evidence="4" id="KW-0106">Calcium</keyword>
<evidence type="ECO:0000256" key="5">
    <source>
        <dbReference type="SAM" id="MobiDB-lite"/>
    </source>
</evidence>
<dbReference type="Proteomes" id="UP000248882">
    <property type="component" value="Unassembled WGS sequence"/>
</dbReference>
<dbReference type="Gene3D" id="3.30.1120.10">
    <property type="match status" value="1"/>
</dbReference>
<dbReference type="OrthoDB" id="9764377at2"/>
<dbReference type="PANTHER" id="PTHR42693">
    <property type="entry name" value="ARYLSULFATASE FAMILY MEMBER"/>
    <property type="match status" value="1"/>
</dbReference>
<comment type="similarity">
    <text evidence="1">Belongs to the sulfatase family.</text>
</comment>
<feature type="chain" id="PRO_5016105774" evidence="6">
    <location>
        <begin position="27"/>
        <end position="480"/>
    </location>
</feature>
<keyword evidence="2" id="KW-0479">Metal-binding</keyword>
<dbReference type="InterPro" id="IPR017850">
    <property type="entry name" value="Alkaline_phosphatase_core_sf"/>
</dbReference>
<dbReference type="RefSeq" id="WP_111320139.1">
    <property type="nucleotide sequence ID" value="NZ_QKZT01000011.1"/>
</dbReference>
<proteinExistence type="inferred from homology"/>
<feature type="domain" description="Sulfatase N-terminal" evidence="7">
    <location>
        <begin position="35"/>
        <end position="343"/>
    </location>
</feature>
<protein>
    <submittedName>
        <fullName evidence="8">Arylsulfatase A-like enzyme</fullName>
    </submittedName>
</protein>
<evidence type="ECO:0000256" key="6">
    <source>
        <dbReference type="SAM" id="SignalP"/>
    </source>
</evidence>
<keyword evidence="6" id="KW-0732">Signal</keyword>
<dbReference type="PROSITE" id="PS00149">
    <property type="entry name" value="SULFATASE_2"/>
    <property type="match status" value="1"/>
</dbReference>
<evidence type="ECO:0000256" key="1">
    <source>
        <dbReference type="ARBA" id="ARBA00008779"/>
    </source>
</evidence>
<dbReference type="SUPFAM" id="SSF53649">
    <property type="entry name" value="Alkaline phosphatase-like"/>
    <property type="match status" value="1"/>
</dbReference>
<dbReference type="CDD" id="cd16026">
    <property type="entry name" value="GALNS_like"/>
    <property type="match status" value="1"/>
</dbReference>
<dbReference type="PANTHER" id="PTHR42693:SF53">
    <property type="entry name" value="ENDO-4-O-SULFATASE"/>
    <property type="match status" value="1"/>
</dbReference>
<dbReference type="InterPro" id="IPR050738">
    <property type="entry name" value="Sulfatase"/>
</dbReference>
<dbReference type="EMBL" id="QKZT01000011">
    <property type="protein sequence ID" value="PZX50541.1"/>
    <property type="molecule type" value="Genomic_DNA"/>
</dbReference>
<feature type="signal peptide" evidence="6">
    <location>
        <begin position="1"/>
        <end position="26"/>
    </location>
</feature>
<dbReference type="InterPro" id="IPR024607">
    <property type="entry name" value="Sulfatase_CS"/>
</dbReference>
<evidence type="ECO:0000313" key="8">
    <source>
        <dbReference type="EMBL" id="PZX50541.1"/>
    </source>
</evidence>
<evidence type="ECO:0000313" key="9">
    <source>
        <dbReference type="Proteomes" id="UP000248882"/>
    </source>
</evidence>
<feature type="region of interest" description="Disordered" evidence="5">
    <location>
        <begin position="461"/>
        <end position="480"/>
    </location>
</feature>
<gene>
    <name evidence="8" type="ORF">LV85_02648</name>
</gene>
<evidence type="ECO:0000256" key="2">
    <source>
        <dbReference type="ARBA" id="ARBA00022723"/>
    </source>
</evidence>
<reference evidence="8 9" key="1">
    <citation type="submission" date="2018-06" db="EMBL/GenBank/DDBJ databases">
        <title>Genomic Encyclopedia of Archaeal and Bacterial Type Strains, Phase II (KMG-II): from individual species to whole genera.</title>
        <authorList>
            <person name="Goeker M."/>
        </authorList>
    </citation>
    <scope>NUCLEOTIDE SEQUENCE [LARGE SCALE GENOMIC DNA]</scope>
    <source>
        <strain evidence="8 9">DSM 19830</strain>
    </source>
</reference>
<dbReference type="AlphaFoldDB" id="A0A2W7QRC4"/>
<sequence length="480" mass="53407">MKTSQSSINLYSILVLLYFLSSCQTAVEVEKPSKPNVVIIFADDMGYGDLGVYGATDWKTPNLDQLAADGVRFTQFYVPHAVCSASRAALLTGTYANRLEIFGALDHTAKHGLNPKETTIAEMLKSDGYATGMVGKWHLGHLPEFLPTKQGFDQYYGLPYSNDMWPHHPQSKDYYPPLPLYQNETVIDTLEEQSQLTTNYTEEALKFIEKSKDKPFFLYFAHSMPHVPLFVSDKFKGKSEQGLYGDVMMEIDWSVGEVRKKLVELGLAENTIIIFTSDNGPWLSYGGHAGLTAGLREGKGTSWDGGIREPGIFVWPDHFPAGKVIDQTAMTIDILPTLAEITGADLPALKIDGRSILPMLEGKEMESTPYYAYYNKNELQAVIYGHWKLVFPHSYRSIPEGTIMRNDGIPVKYQMLDLESAQLFDLSVDPNETTDLSNSNPEMLETLSQFAADARADLGDALTKSEGPGLRKHGKVAETN</sequence>
<accession>A0A2W7QRC4</accession>
<evidence type="ECO:0000256" key="4">
    <source>
        <dbReference type="ARBA" id="ARBA00022837"/>
    </source>
</evidence>
<evidence type="ECO:0000256" key="3">
    <source>
        <dbReference type="ARBA" id="ARBA00022801"/>
    </source>
</evidence>
<keyword evidence="9" id="KW-1185">Reference proteome</keyword>
<dbReference type="Gene3D" id="3.40.720.10">
    <property type="entry name" value="Alkaline Phosphatase, subunit A"/>
    <property type="match status" value="1"/>
</dbReference>
<keyword evidence="3" id="KW-0378">Hydrolase</keyword>
<dbReference type="Pfam" id="PF00884">
    <property type="entry name" value="Sulfatase"/>
    <property type="match status" value="1"/>
</dbReference>
<dbReference type="InterPro" id="IPR000917">
    <property type="entry name" value="Sulfatase_N"/>
</dbReference>
<name>A0A2W7QRC4_9BACT</name>
<organism evidence="8 9">
    <name type="scientific">Algoriphagus chordae</name>
    <dbReference type="NCBI Taxonomy" id="237019"/>
    <lineage>
        <taxon>Bacteria</taxon>
        <taxon>Pseudomonadati</taxon>
        <taxon>Bacteroidota</taxon>
        <taxon>Cytophagia</taxon>
        <taxon>Cytophagales</taxon>
        <taxon>Cyclobacteriaceae</taxon>
        <taxon>Algoriphagus</taxon>
    </lineage>
</organism>